<proteinExistence type="predicted"/>
<name>A0A9W4JNL9_9EURO</name>
<dbReference type="Pfam" id="PF24539">
    <property type="entry name" value="DUF7600"/>
    <property type="match status" value="1"/>
</dbReference>
<sequence>MEQPHLHIWEIRRRWRNNCWLKDRYSTTQALSDPNEFENTFSVEGAWKEVQTKIFCKKLLNRPQRYDIKCICRPIPVSQTVLLQDSVVGFNVSILNEGTPTAGNKSHIIGFDLINADGPNIEFGHRLPGSQVTINFYGRHLRGFAVATGNSLIRALRPVWNDKTIGSWIGDLEHAETSTELVLKDDVKAISAKFDVSHFCQFQPRVYAKANMN</sequence>
<dbReference type="OrthoDB" id="5578329at2759"/>
<dbReference type="EMBL" id="CAJVPD010000265">
    <property type="protein sequence ID" value="CAG8410509.1"/>
    <property type="molecule type" value="Genomic_DNA"/>
</dbReference>
<dbReference type="AlphaFoldDB" id="A0A9W4JNL9"/>
<dbReference type="InterPro" id="IPR056021">
    <property type="entry name" value="DUF7600"/>
</dbReference>
<gene>
    <name evidence="2" type="ORF">PSALAMII_LOCUS8645</name>
</gene>
<feature type="domain" description="DUF7600" evidence="1">
    <location>
        <begin position="65"/>
        <end position="195"/>
    </location>
</feature>
<organism evidence="2 3">
    <name type="scientific">Penicillium salamii</name>
    <dbReference type="NCBI Taxonomy" id="1612424"/>
    <lineage>
        <taxon>Eukaryota</taxon>
        <taxon>Fungi</taxon>
        <taxon>Dikarya</taxon>
        <taxon>Ascomycota</taxon>
        <taxon>Pezizomycotina</taxon>
        <taxon>Eurotiomycetes</taxon>
        <taxon>Eurotiomycetidae</taxon>
        <taxon>Eurotiales</taxon>
        <taxon>Aspergillaceae</taxon>
        <taxon>Penicillium</taxon>
    </lineage>
</organism>
<comment type="caution">
    <text evidence="2">The sequence shown here is derived from an EMBL/GenBank/DDBJ whole genome shotgun (WGS) entry which is preliminary data.</text>
</comment>
<evidence type="ECO:0000313" key="3">
    <source>
        <dbReference type="Proteomes" id="UP001152592"/>
    </source>
</evidence>
<evidence type="ECO:0000313" key="2">
    <source>
        <dbReference type="EMBL" id="CAG8410509.1"/>
    </source>
</evidence>
<protein>
    <recommendedName>
        <fullName evidence="1">DUF7600 domain-containing protein</fullName>
    </recommendedName>
</protein>
<dbReference type="Proteomes" id="UP001152592">
    <property type="component" value="Unassembled WGS sequence"/>
</dbReference>
<reference evidence="2" key="1">
    <citation type="submission" date="2021-07" db="EMBL/GenBank/DDBJ databases">
        <authorList>
            <person name="Branca A.L. A."/>
        </authorList>
    </citation>
    <scope>NUCLEOTIDE SEQUENCE</scope>
</reference>
<accession>A0A9W4JNL9</accession>
<evidence type="ECO:0000259" key="1">
    <source>
        <dbReference type="Pfam" id="PF24539"/>
    </source>
</evidence>